<feature type="transmembrane region" description="Helical" evidence="10">
    <location>
        <begin position="249"/>
        <end position="266"/>
    </location>
</feature>
<dbReference type="SUPFAM" id="SSF82866">
    <property type="entry name" value="Multidrug efflux transporter AcrB transmembrane domain"/>
    <property type="match status" value="1"/>
</dbReference>
<evidence type="ECO:0000256" key="8">
    <source>
        <dbReference type="ARBA" id="ARBA00023010"/>
    </source>
</evidence>
<gene>
    <name evidence="10 12" type="primary">secF</name>
    <name evidence="12" type="ORF">NEA10_19265</name>
</gene>
<proteinExistence type="inferred from homology"/>
<reference evidence="12" key="1">
    <citation type="submission" date="2022-06" db="EMBL/GenBank/DDBJ databases">
        <title>Genome sequence of Phormidium yuhuli AB48 isolated from an industrial photobioreactor environment.</title>
        <authorList>
            <person name="Qiu Y."/>
            <person name="Noonan A.J.C."/>
            <person name="Dofher K."/>
            <person name="Koch M."/>
            <person name="Kieft B."/>
            <person name="Lin X."/>
            <person name="Ziels R.M."/>
            <person name="Hallam S.J."/>
        </authorList>
    </citation>
    <scope>NUCLEOTIDE SEQUENCE</scope>
    <source>
        <strain evidence="12">AB48</strain>
    </source>
</reference>
<feature type="transmembrane region" description="Helical" evidence="10">
    <location>
        <begin position="12"/>
        <end position="34"/>
    </location>
</feature>
<evidence type="ECO:0000256" key="10">
    <source>
        <dbReference type="HAMAP-Rule" id="MF_01464"/>
    </source>
</evidence>
<dbReference type="PANTHER" id="PTHR30081:SF8">
    <property type="entry name" value="PROTEIN TRANSLOCASE SUBUNIT SECF"/>
    <property type="match status" value="1"/>
</dbReference>
<dbReference type="PRINTS" id="PR01755">
    <property type="entry name" value="SECFTRNLCASE"/>
</dbReference>
<dbReference type="InterPro" id="IPR022645">
    <property type="entry name" value="SecD/SecF_bac"/>
</dbReference>
<dbReference type="Pfam" id="PF07549">
    <property type="entry name" value="Sec_GG"/>
    <property type="match status" value="1"/>
</dbReference>
<dbReference type="NCBIfam" id="TIGR00916">
    <property type="entry name" value="2A0604s01"/>
    <property type="match status" value="1"/>
</dbReference>
<dbReference type="Proteomes" id="UP001056708">
    <property type="component" value="Chromosome"/>
</dbReference>
<evidence type="ECO:0000256" key="3">
    <source>
        <dbReference type="ARBA" id="ARBA00022475"/>
    </source>
</evidence>
<evidence type="ECO:0000256" key="9">
    <source>
        <dbReference type="ARBA" id="ARBA00023136"/>
    </source>
</evidence>
<dbReference type="InterPro" id="IPR005665">
    <property type="entry name" value="SecF_bac"/>
</dbReference>
<keyword evidence="2 10" id="KW-0813">Transport</keyword>
<feature type="transmembrane region" description="Helical" evidence="10">
    <location>
        <begin position="166"/>
        <end position="191"/>
    </location>
</feature>
<evidence type="ECO:0000256" key="7">
    <source>
        <dbReference type="ARBA" id="ARBA00022989"/>
    </source>
</evidence>
<keyword evidence="4" id="KW-0997">Cell inner membrane</keyword>
<evidence type="ECO:0000259" key="11">
    <source>
        <dbReference type="PROSITE" id="PS50156"/>
    </source>
</evidence>
<protein>
    <recommendedName>
        <fullName evidence="10">Protein-export membrane protein SecF</fullName>
    </recommendedName>
</protein>
<evidence type="ECO:0000313" key="13">
    <source>
        <dbReference type="Proteomes" id="UP001056708"/>
    </source>
</evidence>
<keyword evidence="13" id="KW-1185">Reference proteome</keyword>
<organism evidence="12 13">
    <name type="scientific">Phormidium yuhuli AB48</name>
    <dbReference type="NCBI Taxonomy" id="2940671"/>
    <lineage>
        <taxon>Bacteria</taxon>
        <taxon>Bacillati</taxon>
        <taxon>Cyanobacteriota</taxon>
        <taxon>Cyanophyceae</taxon>
        <taxon>Oscillatoriophycideae</taxon>
        <taxon>Oscillatoriales</taxon>
        <taxon>Oscillatoriaceae</taxon>
        <taxon>Phormidium</taxon>
        <taxon>Phormidium yuhuli</taxon>
    </lineage>
</organism>
<comment type="function">
    <text evidence="10">Probably participates in protein translocation into and across both the cytoplasmic and thylakoid membranes in cyanobacterial cells.</text>
</comment>
<evidence type="ECO:0000256" key="4">
    <source>
        <dbReference type="ARBA" id="ARBA00022519"/>
    </source>
</evidence>
<evidence type="ECO:0000256" key="2">
    <source>
        <dbReference type="ARBA" id="ARBA00022448"/>
    </source>
</evidence>
<dbReference type="HAMAP" id="MF_01464_B">
    <property type="entry name" value="SecF_B"/>
    <property type="match status" value="1"/>
</dbReference>
<evidence type="ECO:0000256" key="6">
    <source>
        <dbReference type="ARBA" id="ARBA00022927"/>
    </source>
</evidence>
<dbReference type="InterPro" id="IPR022646">
    <property type="entry name" value="SecD/SecF_CS"/>
</dbReference>
<feature type="transmembrane region" description="Helical" evidence="10">
    <location>
        <begin position="272"/>
        <end position="299"/>
    </location>
</feature>
<feature type="transmembrane region" description="Helical" evidence="10">
    <location>
        <begin position="197"/>
        <end position="218"/>
    </location>
</feature>
<name>A0ABY5APJ7_9CYAN</name>
<keyword evidence="7 10" id="KW-1133">Transmembrane helix</keyword>
<feature type="transmembrane region" description="Helical" evidence="10">
    <location>
        <begin position="138"/>
        <end position="159"/>
    </location>
</feature>
<keyword evidence="9 10" id="KW-0472">Membrane</keyword>
<keyword evidence="3 10" id="KW-1003">Cell membrane</keyword>
<dbReference type="PROSITE" id="PS50156">
    <property type="entry name" value="SSD"/>
    <property type="match status" value="1"/>
</dbReference>
<sequence>MKLSVTRQRNLWWAISLALALISTITMGLSIAQFGAPLPLGLDFTGGSRLQLERDCSIANACDDPIDVTAARRILAAEGLGTNVQEFGENEQGLVVRTTDLDVETRSQLEAALEAELGAFDPEQTQIDTVGPTVGRRLLRSGLLSLFVASLGIVGYLTIRFQLDYALFAILALFHDVWITIGVFALFGLLGNFEADSLFIVALLTIVGFSVNDTVVIYDRVRETLKFKPNDDINDVIDDAVNQTLTRSINTTATTVLPLLAIFIFGGETLKYFALTLMVGFILGAYSSIFIATAALALWREKHPQVAPEAPVDSNVASVEES</sequence>
<evidence type="ECO:0000256" key="5">
    <source>
        <dbReference type="ARBA" id="ARBA00022692"/>
    </source>
</evidence>
<keyword evidence="6 10" id="KW-0653">Protein transport</keyword>
<evidence type="ECO:0000313" key="12">
    <source>
        <dbReference type="EMBL" id="USR90935.1"/>
    </source>
</evidence>
<dbReference type="Gene3D" id="1.20.1640.10">
    <property type="entry name" value="Multidrug efflux transporter AcrB transmembrane domain"/>
    <property type="match status" value="1"/>
</dbReference>
<feature type="domain" description="SSD" evidence="11">
    <location>
        <begin position="166"/>
        <end position="298"/>
    </location>
</feature>
<dbReference type="EMBL" id="CP098611">
    <property type="protein sequence ID" value="USR90935.1"/>
    <property type="molecule type" value="Genomic_DNA"/>
</dbReference>
<dbReference type="RefSeq" id="WP_252662959.1">
    <property type="nucleotide sequence ID" value="NZ_CP098611.1"/>
</dbReference>
<evidence type="ECO:0000256" key="1">
    <source>
        <dbReference type="ARBA" id="ARBA00004651"/>
    </source>
</evidence>
<dbReference type="InterPro" id="IPR048634">
    <property type="entry name" value="SecD_SecF_C"/>
</dbReference>
<comment type="subcellular location">
    <subcellularLocation>
        <location evidence="1 10">Cell membrane</location>
        <topology evidence="1 10">Multi-pass membrane protein</topology>
    </subcellularLocation>
</comment>
<dbReference type="InterPro" id="IPR055344">
    <property type="entry name" value="SecD_SecF_C_bact"/>
</dbReference>
<dbReference type="NCBIfam" id="TIGR00966">
    <property type="entry name" value="transloc_SecF"/>
    <property type="match status" value="1"/>
</dbReference>
<dbReference type="Pfam" id="PF02355">
    <property type="entry name" value="SecD_SecF_C"/>
    <property type="match status" value="1"/>
</dbReference>
<dbReference type="InterPro" id="IPR022813">
    <property type="entry name" value="SecD/SecF_arch_bac"/>
</dbReference>
<keyword evidence="5 10" id="KW-0812">Transmembrane</keyword>
<dbReference type="InterPro" id="IPR000731">
    <property type="entry name" value="SSD"/>
</dbReference>
<keyword evidence="8 10" id="KW-0811">Translocation</keyword>
<comment type="function">
    <text evidence="10">Part of the Sec protein translocase complex. Interacts with the SecYEG preprotein conducting channel. SecDF uses the proton motive force (PMF) to complete protein translocation after the ATP-dependent function of SecA.</text>
</comment>
<dbReference type="PANTHER" id="PTHR30081">
    <property type="entry name" value="PROTEIN-EXPORT MEMBRANE PROTEIN SEC"/>
    <property type="match status" value="1"/>
</dbReference>
<comment type="subunit">
    <text evidence="10">Forms a complex with SecD. Part of the essential Sec protein translocation apparatus which comprises SecA, SecYEG and auxiliary proteins SecDF. Other proteins may also be involved.</text>
</comment>
<comment type="similarity">
    <text evidence="10">Belongs to the SecD/SecF family. SecF subfamily.</text>
</comment>
<accession>A0ABY5APJ7</accession>